<name>A0A2G3E3E9_9FIRM</name>
<accession>A0A2G3E3E9</accession>
<keyword evidence="1" id="KW-0966">Cell projection</keyword>
<dbReference type="AlphaFoldDB" id="A0A2G3E3E9"/>
<organism evidence="1 2">
    <name type="scientific">Agathobacter ruminis</name>
    <dbReference type="NCBI Taxonomy" id="1712665"/>
    <lineage>
        <taxon>Bacteria</taxon>
        <taxon>Bacillati</taxon>
        <taxon>Bacillota</taxon>
        <taxon>Clostridia</taxon>
        <taxon>Lachnospirales</taxon>
        <taxon>Lachnospiraceae</taxon>
        <taxon>Agathobacter</taxon>
    </lineage>
</organism>
<protein>
    <submittedName>
        <fullName evidence="1">Flagellar basal body-associated protein FliL</fullName>
    </submittedName>
</protein>
<dbReference type="Proteomes" id="UP000224563">
    <property type="component" value="Unassembled WGS sequence"/>
</dbReference>
<proteinExistence type="predicted"/>
<evidence type="ECO:0000313" key="2">
    <source>
        <dbReference type="Proteomes" id="UP000224563"/>
    </source>
</evidence>
<comment type="caution">
    <text evidence="1">The sequence shown here is derived from an EMBL/GenBank/DDBJ whole genome shotgun (WGS) entry which is preliminary data.</text>
</comment>
<evidence type="ECO:0000313" key="1">
    <source>
        <dbReference type="EMBL" id="PHU37806.1"/>
    </source>
</evidence>
<sequence length="173" mass="18726">MKKNLMSVLILVLCLVNLVFNALIVFTILPQSKQLNNMITDVCQAINLNLKSGSAVGADSVPADQITVYKVLADGEKEQMTVSVKDGVCVFAASLSLNNNSENASKFTVDVLTSQNSIIASTIQKVVAKYTCAELKNVDSREDIIDEILVDMQDMYGKDYVISVNLSSVVTSP</sequence>
<keyword evidence="1" id="KW-0282">Flagellum</keyword>
<dbReference type="EMBL" id="PDYG01000030">
    <property type="protein sequence ID" value="PHU37806.1"/>
    <property type="molecule type" value="Genomic_DNA"/>
</dbReference>
<reference evidence="1 2" key="1">
    <citation type="submission" date="2017-10" db="EMBL/GenBank/DDBJ databases">
        <title>Resolving the taxonomy of Roseburia spp., Eubacterium rectale and Agathobacter spp. through phylogenomic analysis.</title>
        <authorList>
            <person name="Sheridan P.O."/>
            <person name="Walker A.W."/>
            <person name="Duncan S.H."/>
            <person name="Scott K.P."/>
            <person name="Toole P.W.O."/>
            <person name="Luis P."/>
            <person name="Flint H.J."/>
        </authorList>
    </citation>
    <scope>NUCLEOTIDE SEQUENCE [LARGE SCALE GENOMIC DNA]</scope>
    <source>
        <strain evidence="1 2">JK623</strain>
    </source>
</reference>
<keyword evidence="1" id="KW-0969">Cilium</keyword>
<reference evidence="1 2" key="2">
    <citation type="submission" date="2017-10" db="EMBL/GenBank/DDBJ databases">
        <authorList>
            <person name="Banno H."/>
            <person name="Chua N.-H."/>
        </authorList>
    </citation>
    <scope>NUCLEOTIDE SEQUENCE [LARGE SCALE GENOMIC DNA]</scope>
    <source>
        <strain evidence="1 2">JK623</strain>
    </source>
</reference>
<keyword evidence="2" id="KW-1185">Reference proteome</keyword>
<gene>
    <name evidence="1" type="ORF">CSX02_06290</name>
</gene>
<dbReference type="RefSeq" id="WP_031545722.1">
    <property type="nucleotide sequence ID" value="NZ_JANSWH010000099.1"/>
</dbReference>